<gene>
    <name evidence="2" type="ORF">AMTR_s00009p00267810</name>
</gene>
<dbReference type="AlphaFoldDB" id="W1NJ37"/>
<dbReference type="GO" id="GO:0009793">
    <property type="term" value="P:embryo development ending in seed dormancy"/>
    <property type="evidence" value="ECO:0007669"/>
    <property type="project" value="EnsemblPlants"/>
</dbReference>
<keyword evidence="3" id="KW-1185">Reference proteome</keyword>
<dbReference type="GO" id="GO:0009507">
    <property type="term" value="C:chloroplast"/>
    <property type="evidence" value="ECO:0007669"/>
    <property type="project" value="EnsemblPlants"/>
</dbReference>
<protein>
    <recommendedName>
        <fullName evidence="1">SUF system FeS cluster assembly SufBD core domain-containing protein</fullName>
    </recommendedName>
</protein>
<dbReference type="InterPro" id="IPR037284">
    <property type="entry name" value="SUF_FeS_clus_asmbl_SufBD_sf"/>
</dbReference>
<name>W1NJ37_AMBTC</name>
<dbReference type="eggNOG" id="ENOG502QSI1">
    <property type="taxonomic scope" value="Eukaryota"/>
</dbReference>
<reference evidence="3" key="1">
    <citation type="journal article" date="2013" name="Science">
        <title>The Amborella genome and the evolution of flowering plants.</title>
        <authorList>
            <consortium name="Amborella Genome Project"/>
        </authorList>
    </citation>
    <scope>NUCLEOTIDE SEQUENCE [LARGE SCALE GENOMIC DNA]</scope>
</reference>
<accession>W1NJ37</accession>
<dbReference type="HOGENOM" id="CLU_981472_0_0_1"/>
<dbReference type="InterPro" id="IPR055346">
    <property type="entry name" value="Fe-S_cluster_assembly_SufBD"/>
</dbReference>
<dbReference type="SUPFAM" id="SSF101960">
    <property type="entry name" value="Stabilizer of iron transporter SufD"/>
    <property type="match status" value="1"/>
</dbReference>
<dbReference type="PANTHER" id="PTHR43575">
    <property type="entry name" value="PROTEIN ABCI7, CHLOROPLASTIC"/>
    <property type="match status" value="1"/>
</dbReference>
<dbReference type="STRING" id="13333.W1NJ37"/>
<dbReference type="GO" id="GO:0016226">
    <property type="term" value="P:iron-sulfur cluster assembly"/>
    <property type="evidence" value="ECO:0007669"/>
    <property type="project" value="EnsemblPlants"/>
</dbReference>
<evidence type="ECO:0000313" key="2">
    <source>
        <dbReference type="EMBL" id="ERM95224.1"/>
    </source>
</evidence>
<dbReference type="EMBL" id="KI397501">
    <property type="protein sequence ID" value="ERM95224.1"/>
    <property type="molecule type" value="Genomic_DNA"/>
</dbReference>
<evidence type="ECO:0000259" key="1">
    <source>
        <dbReference type="Pfam" id="PF01458"/>
    </source>
</evidence>
<dbReference type="Proteomes" id="UP000017836">
    <property type="component" value="Unassembled WGS sequence"/>
</dbReference>
<sequence>MSNPRVLIWVEKDGEVSIVEEYAGDGSPERRAYWTNSVVEFVMDNCASVSHSYIQGQAENSTHIKWTFVHQGSCSSYTLVETSTGGELSRHNLHIQQMGPDTVTELSTFHLCGSKQIQDLHSRLVLDHPRGYSRQLHKCIVANSSAKAVFDGNIKVNRKAQQTDAGQLTRSLLLAPQATVNVKPNLQIVADDVKCSHGAAISDLEDDQLFYFRARGVDLQTARNALVFSFGAEVMERLPHKDLRKKVESDVKGLLAAKGAFQ</sequence>
<dbReference type="PANTHER" id="PTHR43575:SF1">
    <property type="entry name" value="PROTEIN ABCI7, CHLOROPLASTIC"/>
    <property type="match status" value="1"/>
</dbReference>
<proteinExistence type="predicted"/>
<dbReference type="Pfam" id="PF01458">
    <property type="entry name" value="SUFBD_core"/>
    <property type="match status" value="1"/>
</dbReference>
<dbReference type="Gramene" id="ERM95224">
    <property type="protein sequence ID" value="ERM95224"/>
    <property type="gene ID" value="AMTR_s00009p00267810"/>
</dbReference>
<organism evidence="2 3">
    <name type="scientific">Amborella trichopoda</name>
    <dbReference type="NCBI Taxonomy" id="13333"/>
    <lineage>
        <taxon>Eukaryota</taxon>
        <taxon>Viridiplantae</taxon>
        <taxon>Streptophyta</taxon>
        <taxon>Embryophyta</taxon>
        <taxon>Tracheophyta</taxon>
        <taxon>Spermatophyta</taxon>
        <taxon>Magnoliopsida</taxon>
        <taxon>Amborellales</taxon>
        <taxon>Amborellaceae</taxon>
        <taxon>Amborella</taxon>
    </lineage>
</organism>
<evidence type="ECO:0000313" key="3">
    <source>
        <dbReference type="Proteomes" id="UP000017836"/>
    </source>
</evidence>
<dbReference type="GO" id="GO:0010027">
    <property type="term" value="P:thylakoid membrane organization"/>
    <property type="evidence" value="ECO:0007669"/>
    <property type="project" value="EnsemblPlants"/>
</dbReference>
<feature type="domain" description="SUF system FeS cluster assembly SufBD core" evidence="1">
    <location>
        <begin position="2"/>
        <end position="230"/>
    </location>
</feature>
<dbReference type="OMA" id="QNTSSHY"/>
<dbReference type="InterPro" id="IPR000825">
    <property type="entry name" value="SUF_FeS_clus_asmbl_SufBD_core"/>
</dbReference>